<feature type="region of interest" description="Disordered" evidence="1">
    <location>
        <begin position="265"/>
        <end position="326"/>
    </location>
</feature>
<feature type="signal peptide" evidence="2">
    <location>
        <begin position="1"/>
        <end position="26"/>
    </location>
</feature>
<organism evidence="3 4">
    <name type="scientific">Methylobacterium radiotolerans</name>
    <dbReference type="NCBI Taxonomy" id="31998"/>
    <lineage>
        <taxon>Bacteria</taxon>
        <taxon>Pseudomonadati</taxon>
        <taxon>Pseudomonadota</taxon>
        <taxon>Alphaproteobacteria</taxon>
        <taxon>Hyphomicrobiales</taxon>
        <taxon>Methylobacteriaceae</taxon>
        <taxon>Methylobacterium</taxon>
    </lineage>
</organism>
<gene>
    <name evidence="3" type="ORF">ABIC20_002756</name>
</gene>
<comment type="caution">
    <text evidence="3">The sequence shown here is derived from an EMBL/GenBank/DDBJ whole genome shotgun (WGS) entry which is preliminary data.</text>
</comment>
<evidence type="ECO:0008006" key="5">
    <source>
        <dbReference type="Google" id="ProtNLM"/>
    </source>
</evidence>
<keyword evidence="2" id="KW-0732">Signal</keyword>
<dbReference type="Pfam" id="PF17038">
    <property type="entry name" value="CBP_BcsN"/>
    <property type="match status" value="1"/>
</dbReference>
<evidence type="ECO:0000256" key="2">
    <source>
        <dbReference type="SAM" id="SignalP"/>
    </source>
</evidence>
<sequence length="326" mass="32815">MTFPVRPLRALALTALLLGACTARDAARSVAGTPRYASLDAIADGRLPASADPGRPATPMAVLPDWAGRPVRLREHDGADAFEQAVSLSPAPRGAGGENGILLRMPRGSAAGEASPAGGRPTETGIRAELAAAFPGTAMQVVTRPAANAYGPYGLAVGRAAGGARCLYAWQWIAAAPDLDPASGRSGPVSLRIRLCRDDITLEAMAAAITQITLVPRHAGTPVAGPSAARPVPAARPRTAGRIPAAARDPAPVARAAVAATAPPPGRRYLGVAEAPDGGRGPQDAGPAALRQASIGAPPSIQAEASGADLPPEALRGPVARTGIRP</sequence>
<keyword evidence="4" id="KW-1185">Reference proteome</keyword>
<name>A0ABV2NG59_9HYPH</name>
<dbReference type="RefSeq" id="WP_071000211.1">
    <property type="nucleotide sequence ID" value="NZ_JBEPNV010000001.1"/>
</dbReference>
<dbReference type="EMBL" id="JBEPNW010000002">
    <property type="protein sequence ID" value="MET3865447.1"/>
    <property type="molecule type" value="Genomic_DNA"/>
</dbReference>
<evidence type="ECO:0000313" key="3">
    <source>
        <dbReference type="EMBL" id="MET3865447.1"/>
    </source>
</evidence>
<accession>A0ABV2NG59</accession>
<evidence type="ECO:0000313" key="4">
    <source>
        <dbReference type="Proteomes" id="UP001549119"/>
    </source>
</evidence>
<dbReference type="PROSITE" id="PS51257">
    <property type="entry name" value="PROKAR_LIPOPROTEIN"/>
    <property type="match status" value="1"/>
</dbReference>
<evidence type="ECO:0000256" key="1">
    <source>
        <dbReference type="SAM" id="MobiDB-lite"/>
    </source>
</evidence>
<feature type="chain" id="PRO_5045729130" description="Cellulose biosynthesis protein BcsN" evidence="2">
    <location>
        <begin position="27"/>
        <end position="326"/>
    </location>
</feature>
<proteinExistence type="predicted"/>
<dbReference type="Proteomes" id="UP001549119">
    <property type="component" value="Unassembled WGS sequence"/>
</dbReference>
<reference evidence="3 4" key="1">
    <citation type="submission" date="2024-06" db="EMBL/GenBank/DDBJ databases">
        <title>Genomics of switchgrass bacterial isolates.</title>
        <authorList>
            <person name="Shade A."/>
        </authorList>
    </citation>
    <scope>NUCLEOTIDE SEQUENCE [LARGE SCALE GENOMIC DNA]</scope>
    <source>
        <strain evidence="3 4">PvP084</strain>
    </source>
</reference>
<protein>
    <recommendedName>
        <fullName evidence="5">Cellulose biosynthesis protein BcsN</fullName>
    </recommendedName>
</protein>
<dbReference type="InterPro" id="IPR031482">
    <property type="entry name" value="CBP_BcsN"/>
</dbReference>